<name>A0AAE0X3N8_9PEZI</name>
<keyword evidence="3" id="KW-1185">Reference proteome</keyword>
<comment type="caution">
    <text evidence="2">The sequence shown here is derived from an EMBL/GenBank/DDBJ whole genome shotgun (WGS) entry which is preliminary data.</text>
</comment>
<accession>A0AAE0X3N8</accession>
<dbReference type="AlphaFoldDB" id="A0AAE0X3N8"/>
<feature type="compositionally biased region" description="Polar residues" evidence="1">
    <location>
        <begin position="208"/>
        <end position="222"/>
    </location>
</feature>
<protein>
    <submittedName>
        <fullName evidence="2">Uncharacterized protein</fullName>
    </submittedName>
</protein>
<reference evidence="2" key="2">
    <citation type="submission" date="2023-06" db="EMBL/GenBank/DDBJ databases">
        <authorList>
            <consortium name="Lawrence Berkeley National Laboratory"/>
            <person name="Haridas S."/>
            <person name="Hensen N."/>
            <person name="Bonometti L."/>
            <person name="Westerberg I."/>
            <person name="Brannstrom I.O."/>
            <person name="Guillou S."/>
            <person name="Cros-Aarteil S."/>
            <person name="Calhoun S."/>
            <person name="Kuo A."/>
            <person name="Mondo S."/>
            <person name="Pangilinan J."/>
            <person name="Riley R."/>
            <person name="Labutti K."/>
            <person name="Andreopoulos B."/>
            <person name="Lipzen A."/>
            <person name="Chen C."/>
            <person name="Yanf M."/>
            <person name="Daum C."/>
            <person name="Ng V."/>
            <person name="Clum A."/>
            <person name="Steindorff A."/>
            <person name="Ohm R."/>
            <person name="Martin F."/>
            <person name="Silar P."/>
            <person name="Natvig D."/>
            <person name="Lalanne C."/>
            <person name="Gautier V."/>
            <person name="Ament-Velasquez S.L."/>
            <person name="Kruys A."/>
            <person name="Hutchinson M.I."/>
            <person name="Powell A.J."/>
            <person name="Barry K."/>
            <person name="Miller A.N."/>
            <person name="Grigoriev I.V."/>
            <person name="Debuchy R."/>
            <person name="Gladieux P."/>
            <person name="Thoren M.H."/>
            <person name="Johannesson H."/>
        </authorList>
    </citation>
    <scope>NUCLEOTIDE SEQUENCE</scope>
    <source>
        <strain evidence="2">CBS 314.62</strain>
    </source>
</reference>
<evidence type="ECO:0000313" key="3">
    <source>
        <dbReference type="Proteomes" id="UP001270362"/>
    </source>
</evidence>
<dbReference type="Proteomes" id="UP001270362">
    <property type="component" value="Unassembled WGS sequence"/>
</dbReference>
<feature type="region of interest" description="Disordered" evidence="1">
    <location>
        <begin position="179"/>
        <end position="270"/>
    </location>
</feature>
<feature type="compositionally biased region" description="Polar residues" evidence="1">
    <location>
        <begin position="179"/>
        <end position="188"/>
    </location>
</feature>
<feature type="compositionally biased region" description="Low complexity" evidence="1">
    <location>
        <begin position="48"/>
        <end position="59"/>
    </location>
</feature>
<evidence type="ECO:0000313" key="2">
    <source>
        <dbReference type="EMBL" id="KAK3683873.1"/>
    </source>
</evidence>
<proteinExistence type="predicted"/>
<feature type="compositionally biased region" description="Basic and acidic residues" evidence="1">
    <location>
        <begin position="223"/>
        <end position="250"/>
    </location>
</feature>
<organism evidence="2 3">
    <name type="scientific">Podospora appendiculata</name>
    <dbReference type="NCBI Taxonomy" id="314037"/>
    <lineage>
        <taxon>Eukaryota</taxon>
        <taxon>Fungi</taxon>
        <taxon>Dikarya</taxon>
        <taxon>Ascomycota</taxon>
        <taxon>Pezizomycotina</taxon>
        <taxon>Sordariomycetes</taxon>
        <taxon>Sordariomycetidae</taxon>
        <taxon>Sordariales</taxon>
        <taxon>Podosporaceae</taxon>
        <taxon>Podospora</taxon>
    </lineage>
</organism>
<feature type="compositionally biased region" description="Low complexity" evidence="1">
    <location>
        <begin position="255"/>
        <end position="269"/>
    </location>
</feature>
<evidence type="ECO:0000256" key="1">
    <source>
        <dbReference type="SAM" id="MobiDB-lite"/>
    </source>
</evidence>
<sequence length="380" mass="41061">MLRLNSTVISLTMAEVKEYEYRKQARRYLPGGIEPSLRPGIPSMRFGPASTSLSPTPTSQLGMRVVSSNSSGIGPLKEANSPDQSVGEQRSEEGILTLSDLSRGRDPQTVGGDRFEEPRVYTMPPDARLPSRTPRSNPPPGRHTSANTGPVDLGHTAVTGSPIVTERDTTETQAYLNQNSTPASNLSHTLDGPPSPAASLPDIYKGPDSTSPARVVQASSARNEGHGTTDYYHEPPDPEREASGSRRAESAIHASPSSSPSVLPTPRTPGRFRIYNDYLPAFSQPQTPQNLPEARHQSRLHGSYTVPARRTSPHPFRTPTTSQARHGARRRRNVSPAGLQTPGFRGLYGGIENTDDSALFEQASRDLDFGSSLGDRPESP</sequence>
<feature type="region of interest" description="Disordered" evidence="1">
    <location>
        <begin position="304"/>
        <end position="352"/>
    </location>
</feature>
<gene>
    <name evidence="2" type="ORF">B0T22DRAFT_264273</name>
</gene>
<dbReference type="EMBL" id="JAULSO010000004">
    <property type="protein sequence ID" value="KAK3683873.1"/>
    <property type="molecule type" value="Genomic_DNA"/>
</dbReference>
<reference evidence="2" key="1">
    <citation type="journal article" date="2023" name="Mol. Phylogenet. Evol.">
        <title>Genome-scale phylogeny and comparative genomics of the fungal order Sordariales.</title>
        <authorList>
            <person name="Hensen N."/>
            <person name="Bonometti L."/>
            <person name="Westerberg I."/>
            <person name="Brannstrom I.O."/>
            <person name="Guillou S."/>
            <person name="Cros-Aarteil S."/>
            <person name="Calhoun S."/>
            <person name="Haridas S."/>
            <person name="Kuo A."/>
            <person name="Mondo S."/>
            <person name="Pangilinan J."/>
            <person name="Riley R."/>
            <person name="LaButti K."/>
            <person name="Andreopoulos B."/>
            <person name="Lipzen A."/>
            <person name="Chen C."/>
            <person name="Yan M."/>
            <person name="Daum C."/>
            <person name="Ng V."/>
            <person name="Clum A."/>
            <person name="Steindorff A."/>
            <person name="Ohm R.A."/>
            <person name="Martin F."/>
            <person name="Silar P."/>
            <person name="Natvig D.O."/>
            <person name="Lalanne C."/>
            <person name="Gautier V."/>
            <person name="Ament-Velasquez S.L."/>
            <person name="Kruys A."/>
            <person name="Hutchinson M.I."/>
            <person name="Powell A.J."/>
            <person name="Barry K."/>
            <person name="Miller A.N."/>
            <person name="Grigoriev I.V."/>
            <person name="Debuchy R."/>
            <person name="Gladieux P."/>
            <person name="Hiltunen Thoren M."/>
            <person name="Johannesson H."/>
        </authorList>
    </citation>
    <scope>NUCLEOTIDE SEQUENCE</scope>
    <source>
        <strain evidence="2">CBS 314.62</strain>
    </source>
</reference>
<feature type="region of interest" description="Disordered" evidence="1">
    <location>
        <begin position="30"/>
        <end position="165"/>
    </location>
</feature>